<feature type="compositionally biased region" description="Basic residues" evidence="4">
    <location>
        <begin position="332"/>
        <end position="346"/>
    </location>
</feature>
<evidence type="ECO:0000256" key="1">
    <source>
        <dbReference type="ARBA" id="ARBA00023125"/>
    </source>
</evidence>
<feature type="compositionally biased region" description="Polar residues" evidence="4">
    <location>
        <begin position="1100"/>
        <end position="1109"/>
    </location>
</feature>
<dbReference type="Pfam" id="PF00498">
    <property type="entry name" value="FHA"/>
    <property type="match status" value="1"/>
</dbReference>
<feature type="compositionally biased region" description="Basic residues" evidence="4">
    <location>
        <begin position="667"/>
        <end position="676"/>
    </location>
</feature>
<dbReference type="GO" id="GO:0005634">
    <property type="term" value="C:nucleus"/>
    <property type="evidence" value="ECO:0007669"/>
    <property type="project" value="UniProtKB-SubCell"/>
</dbReference>
<feature type="compositionally biased region" description="Basic and acidic residues" evidence="4">
    <location>
        <begin position="105"/>
        <end position="114"/>
    </location>
</feature>
<keyword evidence="1 3" id="KW-0238">DNA-binding</keyword>
<dbReference type="PANTHER" id="PTHR21712:SF29">
    <property type="entry name" value="PRE-RRNA-PROCESSING PROTEIN FHL1"/>
    <property type="match status" value="1"/>
</dbReference>
<feature type="compositionally biased region" description="Acidic residues" evidence="4">
    <location>
        <begin position="548"/>
        <end position="562"/>
    </location>
</feature>
<dbReference type="PRINTS" id="PR00053">
    <property type="entry name" value="FORKHEAD"/>
</dbReference>
<dbReference type="CDD" id="cd00059">
    <property type="entry name" value="FH_FOX"/>
    <property type="match status" value="1"/>
</dbReference>
<feature type="region of interest" description="Disordered" evidence="4">
    <location>
        <begin position="501"/>
        <end position="722"/>
    </location>
</feature>
<feature type="region of interest" description="Disordered" evidence="4">
    <location>
        <begin position="286"/>
        <end position="396"/>
    </location>
</feature>
<dbReference type="InterPro" id="IPR001766">
    <property type="entry name" value="Fork_head_dom"/>
</dbReference>
<proteinExistence type="predicted"/>
<evidence type="ECO:0000256" key="3">
    <source>
        <dbReference type="PROSITE-ProRule" id="PRU00089"/>
    </source>
</evidence>
<dbReference type="EMBL" id="JAAMPI010000514">
    <property type="protein sequence ID" value="KAF4630783.1"/>
    <property type="molecule type" value="Genomic_DNA"/>
</dbReference>
<feature type="compositionally biased region" description="Polar residues" evidence="4">
    <location>
        <begin position="1"/>
        <end position="11"/>
    </location>
</feature>
<dbReference type="SUPFAM" id="SSF49879">
    <property type="entry name" value="SMAD/FHA domain"/>
    <property type="match status" value="1"/>
</dbReference>
<dbReference type="InterPro" id="IPR030456">
    <property type="entry name" value="TF_fork_head_CS_2"/>
</dbReference>
<feature type="compositionally biased region" description="Low complexity" evidence="4">
    <location>
        <begin position="1128"/>
        <end position="1143"/>
    </location>
</feature>
<feature type="region of interest" description="Disordered" evidence="4">
    <location>
        <begin position="1"/>
        <end position="22"/>
    </location>
</feature>
<evidence type="ECO:0000313" key="7">
    <source>
        <dbReference type="EMBL" id="KAF4630783.1"/>
    </source>
</evidence>
<feature type="compositionally biased region" description="Basic and acidic residues" evidence="4">
    <location>
        <begin position="713"/>
        <end position="722"/>
    </location>
</feature>
<keyword evidence="8" id="KW-1185">Reference proteome</keyword>
<feature type="compositionally biased region" description="Polar residues" evidence="4">
    <location>
        <begin position="1056"/>
        <end position="1073"/>
    </location>
</feature>
<feature type="compositionally biased region" description="Basic and acidic residues" evidence="4">
    <location>
        <begin position="677"/>
        <end position="697"/>
    </location>
</feature>
<gene>
    <name evidence="7" type="ORF">G7Y89_g7356</name>
</gene>
<comment type="caution">
    <text evidence="7">The sequence shown here is derived from an EMBL/GenBank/DDBJ whole genome shotgun (WGS) entry which is preliminary data.</text>
</comment>
<comment type="subcellular location">
    <subcellularLocation>
        <location evidence="3">Nucleus</location>
    </subcellularLocation>
</comment>
<dbReference type="AlphaFoldDB" id="A0A8H4RKN2"/>
<feature type="region of interest" description="Disordered" evidence="4">
    <location>
        <begin position="1041"/>
        <end position="1200"/>
    </location>
</feature>
<dbReference type="SUPFAM" id="SSF46785">
    <property type="entry name" value="Winged helix' DNA-binding domain"/>
    <property type="match status" value="1"/>
</dbReference>
<dbReference type="Proteomes" id="UP000566819">
    <property type="component" value="Unassembled WGS sequence"/>
</dbReference>
<feature type="compositionally biased region" description="Low complexity" evidence="4">
    <location>
        <begin position="374"/>
        <end position="386"/>
    </location>
</feature>
<dbReference type="GO" id="GO:0043565">
    <property type="term" value="F:sequence-specific DNA binding"/>
    <property type="evidence" value="ECO:0007669"/>
    <property type="project" value="InterPro"/>
</dbReference>
<feature type="compositionally biased region" description="Low complexity" evidence="4">
    <location>
        <begin position="846"/>
        <end position="858"/>
    </location>
</feature>
<feature type="compositionally biased region" description="Pro residues" evidence="4">
    <location>
        <begin position="941"/>
        <end position="968"/>
    </location>
</feature>
<feature type="compositionally biased region" description="Basic and acidic residues" evidence="4">
    <location>
        <begin position="607"/>
        <end position="629"/>
    </location>
</feature>
<accession>A0A8H4RKN2</accession>
<dbReference type="InterPro" id="IPR036390">
    <property type="entry name" value="WH_DNA-bd_sf"/>
</dbReference>
<evidence type="ECO:0000256" key="2">
    <source>
        <dbReference type="ARBA" id="ARBA00023242"/>
    </source>
</evidence>
<evidence type="ECO:0000313" key="8">
    <source>
        <dbReference type="Proteomes" id="UP000566819"/>
    </source>
</evidence>
<dbReference type="SMART" id="SM00339">
    <property type="entry name" value="FH"/>
    <property type="match status" value="1"/>
</dbReference>
<keyword evidence="2 3" id="KW-0539">Nucleus</keyword>
<dbReference type="InterPro" id="IPR000253">
    <property type="entry name" value="FHA_dom"/>
</dbReference>
<dbReference type="PROSITE" id="PS50006">
    <property type="entry name" value="FHA_DOMAIN"/>
    <property type="match status" value="1"/>
</dbReference>
<sequence length="1200" mass="130724">MKVAMSSTPTEPQAPHLSDEGSFYAGERAVGIFDATAMTSPNDPLAPPVAMTDHDNPPESDFTAVESAEDGHIQPDEIEVGATATAPQPTTPAENNTNQNVAEIAGKEQSKRTTPDGLPAPTAPDAPNAATPEGAGPNETTEEVAQPAAQPAIPLPFPMGAMGELEHMDMQTNNGAWSAAMNLNYYGQPMDGLSFASNPGEGLLALQMAMDGSAQLQNALGLDAPLEEPRNRYNGETDRMDKRSISAYAKLEFEDGEFYMNTYGIILGRDLRAAKAAARWEKLRQEAEAAGADPRTPVQFKKEASRYTKSIVSESGGILREGNDSDDEEPRPRKKRKQSRASKKSKSTGSSQELSRRNSIAKPNGFVTYEAQLPARRTAPDDAAPVDPDELKPSPFDCPIVPIHPGAATPASMYKSISRQHVKIAYNNKKNVFEAIIIGRNGAFVDEVFCHHEAVIPLKSGSRLQIGGVVVRFVLPDVPMGQTGAEERHEYDESVIHDRYSEGGKEMSFDFEDEPRGGAMEDTSEDQSVRDASSEDEENPDFGREEQSDGNEEDEEESDLDDQLMQPERAVQTKQEQGDDPAVVPEEAPVPQKKRGPGRPPKNGIMSKREQQLAKKAALAREKEAKEGEIAAAKPPVAAQPAVPGKNKVGRPRKHPRPDTPPEPREKRKYTKRKPKEPKVEDGEVKQEGDGEDPPKTKKEKKPLKPPRSPSPELKESDFTEEQLKKPPYNYVQLIHEAITNSGYGQMSLPQIYKAITTKYPYFRFKTGTFGWQSSVRHNLSQNQAFQKVERDGKGWMWAVVEGISIEKEKKKKTSPPPMPQGGMHHQPIYPGHPPHMMGPPPPYTPGMMGPPQGYPQNPHLPPHLQPGQAPYMGPPHHMHPQHPHQAPNPPMIGQLPTGFAVPAIPPQLAPSNGPTSYSSPYAPKPAPTNPPQNEQRPPETKPPPQPAQPAQPTQSAPPVPQQAPPKHLPQHSARVLEAVETFKSALLKSMNSENSRLIMDSAVKRVLGYSNQSSVSNDPEHREDMIMDALLRMLKNIPDLHFESNANPTAEKPQKQTSDQGPSPPTNDNRMQVDTGPTPVRTTDPPKPGPAVTRPMFTGQDQNRSGGSSVPRPPMITPGMKRANSGSPANTSSRPTAPSSASPAPPHTPSSPNGANTPQHPTNEVGQVASQKRERTPDDADDMRESKRVALSGPTQLKT</sequence>
<feature type="compositionally biased region" description="Basic and acidic residues" evidence="4">
    <location>
        <begin position="657"/>
        <end position="666"/>
    </location>
</feature>
<dbReference type="GO" id="GO:0060962">
    <property type="term" value="P:regulation of ribosomal protein gene transcription by RNA polymerase II"/>
    <property type="evidence" value="ECO:0007669"/>
    <property type="project" value="InterPro"/>
</dbReference>
<evidence type="ECO:0008006" key="9">
    <source>
        <dbReference type="Google" id="ProtNLM"/>
    </source>
</evidence>
<feature type="region of interest" description="Disordered" evidence="4">
    <location>
        <begin position="834"/>
        <end position="972"/>
    </location>
</feature>
<feature type="compositionally biased region" description="Low complexity" evidence="4">
    <location>
        <begin position="82"/>
        <end position="100"/>
    </location>
</feature>
<feature type="compositionally biased region" description="Basic and acidic residues" evidence="4">
    <location>
        <begin position="1172"/>
        <end position="1189"/>
    </location>
</feature>
<evidence type="ECO:0000259" key="6">
    <source>
        <dbReference type="PROSITE" id="PS50039"/>
    </source>
</evidence>
<feature type="compositionally biased region" description="Low complexity" evidence="4">
    <location>
        <begin position="630"/>
        <end position="644"/>
    </location>
</feature>
<dbReference type="Gene3D" id="2.60.200.20">
    <property type="match status" value="1"/>
</dbReference>
<organism evidence="7 8">
    <name type="scientific">Cudoniella acicularis</name>
    <dbReference type="NCBI Taxonomy" id="354080"/>
    <lineage>
        <taxon>Eukaryota</taxon>
        <taxon>Fungi</taxon>
        <taxon>Dikarya</taxon>
        <taxon>Ascomycota</taxon>
        <taxon>Pezizomycotina</taxon>
        <taxon>Leotiomycetes</taxon>
        <taxon>Helotiales</taxon>
        <taxon>Tricladiaceae</taxon>
        <taxon>Cudoniella</taxon>
    </lineage>
</organism>
<dbReference type="GO" id="GO:0003700">
    <property type="term" value="F:DNA-binding transcription factor activity"/>
    <property type="evidence" value="ECO:0007669"/>
    <property type="project" value="InterPro"/>
</dbReference>
<protein>
    <recommendedName>
        <fullName evidence="9">Fork-head domain-containing protein</fullName>
    </recommendedName>
</protein>
<feature type="domain" description="Fork-head" evidence="6">
    <location>
        <begin position="726"/>
        <end position="800"/>
    </location>
</feature>
<feature type="region of interest" description="Disordered" evidence="4">
    <location>
        <begin position="35"/>
        <end position="147"/>
    </location>
</feature>
<evidence type="ECO:0000256" key="4">
    <source>
        <dbReference type="SAM" id="MobiDB-lite"/>
    </source>
</evidence>
<dbReference type="InterPro" id="IPR036388">
    <property type="entry name" value="WH-like_DNA-bd_sf"/>
</dbReference>
<feature type="compositionally biased region" description="Polar residues" evidence="4">
    <location>
        <begin position="1154"/>
        <end position="1171"/>
    </location>
</feature>
<dbReference type="InterPro" id="IPR045178">
    <property type="entry name" value="Fhl1/FHA1"/>
</dbReference>
<dbReference type="PANTHER" id="PTHR21712">
    <property type="entry name" value="PRE-RRNA-PROCESSING PROTEIN FHL1"/>
    <property type="match status" value="1"/>
</dbReference>
<feature type="compositionally biased region" description="Low complexity" evidence="4">
    <location>
        <begin position="581"/>
        <end position="591"/>
    </location>
</feature>
<dbReference type="PROSITE" id="PS00658">
    <property type="entry name" value="FORK_HEAD_2"/>
    <property type="match status" value="1"/>
</dbReference>
<feature type="compositionally biased region" description="Pro residues" evidence="4">
    <location>
        <begin position="834"/>
        <end position="845"/>
    </location>
</feature>
<name>A0A8H4RKN2_9HELO</name>
<dbReference type="PROSITE" id="PS50039">
    <property type="entry name" value="FORK_HEAD_3"/>
    <property type="match status" value="1"/>
</dbReference>
<dbReference type="Gene3D" id="1.10.10.10">
    <property type="entry name" value="Winged helix-like DNA-binding domain superfamily/Winged helix DNA-binding domain"/>
    <property type="match status" value="1"/>
</dbReference>
<dbReference type="Pfam" id="PF00250">
    <property type="entry name" value="Forkhead"/>
    <property type="match status" value="1"/>
</dbReference>
<feature type="compositionally biased region" description="Low complexity" evidence="4">
    <location>
        <begin position="119"/>
        <end position="132"/>
    </location>
</feature>
<evidence type="ECO:0000259" key="5">
    <source>
        <dbReference type="PROSITE" id="PS50006"/>
    </source>
</evidence>
<reference evidence="7 8" key="1">
    <citation type="submission" date="2020-03" db="EMBL/GenBank/DDBJ databases">
        <title>Draft Genome Sequence of Cudoniella acicularis.</title>
        <authorList>
            <person name="Buettner E."/>
            <person name="Kellner H."/>
        </authorList>
    </citation>
    <scope>NUCLEOTIDE SEQUENCE [LARGE SCALE GENOMIC DNA]</scope>
    <source>
        <strain evidence="7 8">DSM 108380</strain>
    </source>
</reference>
<dbReference type="InterPro" id="IPR008984">
    <property type="entry name" value="SMAD_FHA_dom_sf"/>
</dbReference>
<feature type="DNA-binding region" description="Fork-head" evidence="3">
    <location>
        <begin position="726"/>
        <end position="800"/>
    </location>
</feature>
<feature type="domain" description="FHA" evidence="5">
    <location>
        <begin position="415"/>
        <end position="450"/>
    </location>
</feature>
<dbReference type="OrthoDB" id="5402974at2759"/>